<keyword evidence="2" id="KW-1185">Reference proteome</keyword>
<accession>Q8U2Z6</accession>
<dbReference type="AlphaFoldDB" id="Q8U2Z6"/>
<gene>
    <name evidence="1" type="ordered locus">PF0682</name>
</gene>
<organism evidence="1 2">
    <name type="scientific">Pyrococcus furiosus (strain ATCC 43587 / DSM 3638 / JCM 8422 / Vc1)</name>
    <dbReference type="NCBI Taxonomy" id="186497"/>
    <lineage>
        <taxon>Archaea</taxon>
        <taxon>Methanobacteriati</taxon>
        <taxon>Methanobacteriota</taxon>
        <taxon>Thermococci</taxon>
        <taxon>Thermococcales</taxon>
        <taxon>Thermococcaceae</taxon>
        <taxon>Pyrococcus</taxon>
    </lineage>
</organism>
<evidence type="ECO:0000313" key="1">
    <source>
        <dbReference type="EMBL" id="AAL80806.1"/>
    </source>
</evidence>
<evidence type="ECO:0000313" key="2">
    <source>
        <dbReference type="Proteomes" id="UP000001013"/>
    </source>
</evidence>
<dbReference type="KEGG" id="pfu:PF0682"/>
<dbReference type="PaxDb" id="186497-PF0682"/>
<protein>
    <submittedName>
        <fullName evidence="1">Uncharacterized protein</fullName>
    </submittedName>
</protein>
<dbReference type="STRING" id="186497.PF0682"/>
<proteinExistence type="predicted"/>
<name>Q8U2Z6_PYRFU</name>
<dbReference type="HOGENOM" id="CLU_2930338_0_0_2"/>
<reference evidence="1 2" key="1">
    <citation type="journal article" date="1999" name="Genetics">
        <title>Divergence of the hyperthermophilic archaea Pyrococcus furiosus and P. horikoshii inferred from complete genomic sequences.</title>
        <authorList>
            <person name="Maeder D.L."/>
            <person name="Weiss R.B."/>
            <person name="Dunn D.M."/>
            <person name="Cherry J.L."/>
            <person name="Gonzalez J.M."/>
            <person name="DiRuggiero J."/>
            <person name="Robb F.T."/>
        </authorList>
    </citation>
    <scope>NUCLEOTIDE SEQUENCE [LARGE SCALE GENOMIC DNA]</scope>
    <source>
        <strain evidence="2">ATCC 43587 / DSM 3638 / JCM 8422 / Vc1</strain>
    </source>
</reference>
<dbReference type="Proteomes" id="UP000001013">
    <property type="component" value="Chromosome"/>
</dbReference>
<dbReference type="EMBL" id="AE009950">
    <property type="protein sequence ID" value="AAL80806.1"/>
    <property type="molecule type" value="Genomic_DNA"/>
</dbReference>
<sequence>MYLSIGTLLHRPLSSNLCIAYEIATPAIYLSPGYFTTFPATYDEILLIVSTSLAFPYVWV</sequence>